<comment type="caution">
    <text evidence="2">The sequence shown here is derived from an EMBL/GenBank/DDBJ whole genome shotgun (WGS) entry which is preliminary data.</text>
</comment>
<dbReference type="AlphaFoldDB" id="A0A409XAL7"/>
<name>A0A409XAL7_PSICY</name>
<dbReference type="InterPro" id="IPR036647">
    <property type="entry name" value="GTF2I-like_rpt_sf"/>
</dbReference>
<feature type="region of interest" description="Disordered" evidence="1">
    <location>
        <begin position="1"/>
        <end position="28"/>
    </location>
</feature>
<feature type="region of interest" description="Disordered" evidence="1">
    <location>
        <begin position="435"/>
        <end position="480"/>
    </location>
</feature>
<sequence>MDSATIEHSPVPPHVSSNETDPEDVDNNIGLIPNPVTPDVLVRPDRRQVVYNAEERKVLDAHKERYLASKSVEEHKSVAKTYILPDIFQYWDDIGHEIGDSRTQTRKLVAWMQNTWRGTKVAETVIAGAAMKRTEVLWQTRKDDVFAEIARLMGLDSVSTQTPNWFAFRMKALGIILQHMSALDLEKLDRQGEAIVSAANQDNERKQQLAEKHAISRFSKGTKCHWNEMRVLSLSFVAYTDSSNKLVVQVHDQMAELMEVDAPLFESQYRPQVHQMKLYVMEYITQMKKILNPGPQPWAPGGTGKNVRDLNLQFDHYGFPILPPALNTKSGDLPVKKELEDMVRKYLAKHYKLATGGKTKHVPYKQLQENQARFIFPEYLPSGFEMKDPRDLTLSELLSLIDHILGRQETHPTSHIFRFSVVNAKRKGYNPVRTHYPDDSGNEHFKPEKPSDPVPIPVPVPVPTWTVSKQPKKQSNATKA</sequence>
<feature type="compositionally biased region" description="Polar residues" evidence="1">
    <location>
        <begin position="465"/>
        <end position="480"/>
    </location>
</feature>
<feature type="compositionally biased region" description="Basic and acidic residues" evidence="1">
    <location>
        <begin position="435"/>
        <end position="451"/>
    </location>
</feature>
<evidence type="ECO:0000313" key="3">
    <source>
        <dbReference type="Proteomes" id="UP000283269"/>
    </source>
</evidence>
<evidence type="ECO:0000313" key="2">
    <source>
        <dbReference type="EMBL" id="PPQ87771.1"/>
    </source>
</evidence>
<dbReference type="Gene3D" id="3.90.1460.10">
    <property type="entry name" value="GTF2I-like"/>
    <property type="match status" value="1"/>
</dbReference>
<dbReference type="InParanoid" id="A0A409XAL7"/>
<dbReference type="Proteomes" id="UP000283269">
    <property type="component" value="Unassembled WGS sequence"/>
</dbReference>
<reference evidence="2 3" key="1">
    <citation type="journal article" date="2018" name="Evol. Lett.">
        <title>Horizontal gene cluster transfer increased hallucinogenic mushroom diversity.</title>
        <authorList>
            <person name="Reynolds H.T."/>
            <person name="Vijayakumar V."/>
            <person name="Gluck-Thaler E."/>
            <person name="Korotkin H.B."/>
            <person name="Matheny P.B."/>
            <person name="Slot J.C."/>
        </authorList>
    </citation>
    <scope>NUCLEOTIDE SEQUENCE [LARGE SCALE GENOMIC DNA]</scope>
    <source>
        <strain evidence="2 3">2631</strain>
    </source>
</reference>
<organism evidence="2 3">
    <name type="scientific">Psilocybe cyanescens</name>
    <dbReference type="NCBI Taxonomy" id="93625"/>
    <lineage>
        <taxon>Eukaryota</taxon>
        <taxon>Fungi</taxon>
        <taxon>Dikarya</taxon>
        <taxon>Basidiomycota</taxon>
        <taxon>Agaricomycotina</taxon>
        <taxon>Agaricomycetes</taxon>
        <taxon>Agaricomycetidae</taxon>
        <taxon>Agaricales</taxon>
        <taxon>Agaricineae</taxon>
        <taxon>Strophariaceae</taxon>
        <taxon>Psilocybe</taxon>
    </lineage>
</organism>
<proteinExistence type="predicted"/>
<feature type="compositionally biased region" description="Pro residues" evidence="1">
    <location>
        <begin position="452"/>
        <end position="462"/>
    </location>
</feature>
<protein>
    <submittedName>
        <fullName evidence="2">Uncharacterized protein</fullName>
    </submittedName>
</protein>
<dbReference type="OrthoDB" id="3062213at2759"/>
<keyword evidence="3" id="KW-1185">Reference proteome</keyword>
<evidence type="ECO:0000256" key="1">
    <source>
        <dbReference type="SAM" id="MobiDB-lite"/>
    </source>
</evidence>
<dbReference type="EMBL" id="NHYD01002208">
    <property type="protein sequence ID" value="PPQ87771.1"/>
    <property type="molecule type" value="Genomic_DNA"/>
</dbReference>
<accession>A0A409XAL7</accession>
<gene>
    <name evidence="2" type="ORF">CVT25_015013</name>
</gene>